<reference evidence="2" key="1">
    <citation type="submission" date="2021-06" db="EMBL/GenBank/DDBJ databases">
        <authorList>
            <person name="Hodson N. C."/>
            <person name="Mongue J. A."/>
            <person name="Jaron S. K."/>
        </authorList>
    </citation>
    <scope>NUCLEOTIDE SEQUENCE</scope>
</reference>
<evidence type="ECO:0000313" key="2">
    <source>
        <dbReference type="EMBL" id="CAG7826458.1"/>
    </source>
</evidence>
<accession>A0A8J2L774</accession>
<dbReference type="EMBL" id="CAJVCH010539831">
    <property type="protein sequence ID" value="CAG7826458.1"/>
    <property type="molecule type" value="Genomic_DNA"/>
</dbReference>
<protein>
    <submittedName>
        <fullName evidence="2">Uncharacterized protein</fullName>
    </submittedName>
</protein>
<sequence>AGAENSDGYNPSSNQGNYSYRTDSSSQGFIPSETIEDPVFASRSHSSSHPHRPHPHHEHPPGVGDKVAKGLLSESKALTIEKSPPELQVRTSYKLCVQVF</sequence>
<proteinExistence type="predicted"/>
<feature type="compositionally biased region" description="Polar residues" evidence="1">
    <location>
        <begin position="7"/>
        <end position="29"/>
    </location>
</feature>
<name>A0A8J2L774_9HEXA</name>
<evidence type="ECO:0000313" key="3">
    <source>
        <dbReference type="Proteomes" id="UP000708208"/>
    </source>
</evidence>
<feature type="non-terminal residue" evidence="2">
    <location>
        <position position="1"/>
    </location>
</feature>
<gene>
    <name evidence="2" type="ORF">AFUS01_LOCUS36510</name>
</gene>
<dbReference type="AlphaFoldDB" id="A0A8J2L774"/>
<feature type="compositionally biased region" description="Basic residues" evidence="1">
    <location>
        <begin position="46"/>
        <end position="57"/>
    </location>
</feature>
<evidence type="ECO:0000256" key="1">
    <source>
        <dbReference type="SAM" id="MobiDB-lite"/>
    </source>
</evidence>
<keyword evidence="3" id="KW-1185">Reference proteome</keyword>
<organism evidence="2 3">
    <name type="scientific">Allacma fusca</name>
    <dbReference type="NCBI Taxonomy" id="39272"/>
    <lineage>
        <taxon>Eukaryota</taxon>
        <taxon>Metazoa</taxon>
        <taxon>Ecdysozoa</taxon>
        <taxon>Arthropoda</taxon>
        <taxon>Hexapoda</taxon>
        <taxon>Collembola</taxon>
        <taxon>Symphypleona</taxon>
        <taxon>Sminthuridae</taxon>
        <taxon>Allacma</taxon>
    </lineage>
</organism>
<dbReference type="Proteomes" id="UP000708208">
    <property type="component" value="Unassembled WGS sequence"/>
</dbReference>
<feature type="region of interest" description="Disordered" evidence="1">
    <location>
        <begin position="1"/>
        <end position="71"/>
    </location>
</feature>
<comment type="caution">
    <text evidence="2">The sequence shown here is derived from an EMBL/GenBank/DDBJ whole genome shotgun (WGS) entry which is preliminary data.</text>
</comment>